<dbReference type="Gene3D" id="3.40.830.10">
    <property type="entry name" value="LigB-like"/>
    <property type="match status" value="1"/>
</dbReference>
<dbReference type="RefSeq" id="XP_038079420.1">
    <property type="nucleotide sequence ID" value="XM_038223492.1"/>
</dbReference>
<dbReference type="OrthoDB" id="417112at2759"/>
<dbReference type="CDD" id="cd07361">
    <property type="entry name" value="MEMO_like"/>
    <property type="match status" value="1"/>
</dbReference>
<dbReference type="OMA" id="EQEAQYG"/>
<dbReference type="HAMAP" id="MF_00055">
    <property type="entry name" value="MEMO1"/>
    <property type="match status" value="1"/>
</dbReference>
<dbReference type="Pfam" id="PF01875">
    <property type="entry name" value="Memo"/>
    <property type="match status" value="1"/>
</dbReference>
<proteinExistence type="inferred from homology"/>
<dbReference type="GeneID" id="119746514"/>
<dbReference type="PANTHER" id="PTHR11060">
    <property type="entry name" value="PROTEIN MEMO1"/>
    <property type="match status" value="1"/>
</dbReference>
<comment type="similarity">
    <text evidence="1">Belongs to the MEMO1 family.</text>
</comment>
<sequence length="295" mass="33324">MSVRRASHAGSWYSSSERMLSEELDAWLSNAESSKHAPARAIIAPHAGYSYCGACGAHAYKQIDPTNIKRVFILGPSHHVHLPGCAITRCKIYETPLYNLIVDTQVCEELCKDGPFDVMKTQTDEEEHSIEMQLPYIAKAMQSKQGQFTIVPILVGSLVGEGEQMYGRLFSKYLADPENLFVISSDFCHWGQRFNYKYIYEPSYQIHQSIESLDKMGMQYIENLDPVGFRNYLKKHGNTICGRHPIAVLLNAIQTLKTKNGRTMSLKFLNYSQSNQCKSMRESSVSYASASFTMS</sequence>
<accession>A0A914BTN2</accession>
<name>A0A914BTN2_PATMI</name>
<dbReference type="CTD" id="51072"/>
<dbReference type="NCBIfam" id="TIGR04336">
    <property type="entry name" value="AmmeMemoSam_B"/>
    <property type="match status" value="1"/>
</dbReference>
<evidence type="ECO:0000256" key="1">
    <source>
        <dbReference type="ARBA" id="ARBA00006315"/>
    </source>
</evidence>
<protein>
    <recommendedName>
        <fullName evidence="4">Protein MEMO1</fullName>
    </recommendedName>
</protein>
<dbReference type="PANTHER" id="PTHR11060:SF0">
    <property type="entry name" value="PROTEIN MEMO1"/>
    <property type="match status" value="1"/>
</dbReference>
<dbReference type="Proteomes" id="UP000887568">
    <property type="component" value="Unplaced"/>
</dbReference>
<evidence type="ECO:0008006" key="4">
    <source>
        <dbReference type="Google" id="ProtNLM"/>
    </source>
</evidence>
<organism evidence="2 3">
    <name type="scientific">Patiria miniata</name>
    <name type="common">Bat star</name>
    <name type="synonym">Asterina miniata</name>
    <dbReference type="NCBI Taxonomy" id="46514"/>
    <lineage>
        <taxon>Eukaryota</taxon>
        <taxon>Metazoa</taxon>
        <taxon>Echinodermata</taxon>
        <taxon>Eleutherozoa</taxon>
        <taxon>Asterozoa</taxon>
        <taxon>Asteroidea</taxon>
        <taxon>Valvatacea</taxon>
        <taxon>Valvatida</taxon>
        <taxon>Asterinidae</taxon>
        <taxon>Patiria</taxon>
    </lineage>
</organism>
<dbReference type="InterPro" id="IPR002737">
    <property type="entry name" value="MEMO1_fam"/>
</dbReference>
<keyword evidence="3" id="KW-1185">Reference proteome</keyword>
<evidence type="ECO:0000313" key="3">
    <source>
        <dbReference type="Proteomes" id="UP000887568"/>
    </source>
</evidence>
<reference evidence="2" key="1">
    <citation type="submission" date="2022-11" db="UniProtKB">
        <authorList>
            <consortium name="EnsemblMetazoa"/>
        </authorList>
    </citation>
    <scope>IDENTIFICATION</scope>
</reference>
<dbReference type="EnsemblMetazoa" id="XM_038223492.1">
    <property type="protein sequence ID" value="XP_038079420.1"/>
    <property type="gene ID" value="LOC119746514"/>
</dbReference>
<dbReference type="AlphaFoldDB" id="A0A914BTN2"/>
<evidence type="ECO:0000313" key="2">
    <source>
        <dbReference type="EnsemblMetazoa" id="XP_038079420.1"/>
    </source>
</evidence>